<dbReference type="EMBL" id="MT002444">
    <property type="protein sequence ID" value="QIM10800.1"/>
    <property type="molecule type" value="Genomic_DNA"/>
</dbReference>
<protein>
    <submittedName>
        <fullName evidence="1">Uncharacterized protein</fullName>
    </submittedName>
</protein>
<organism evidence="1">
    <name type="scientific">uncultured Muribaculaceae bacterium</name>
    <dbReference type="NCBI Taxonomy" id="2301481"/>
    <lineage>
        <taxon>Bacteria</taxon>
        <taxon>Pseudomonadati</taxon>
        <taxon>Bacteroidota</taxon>
        <taxon>Bacteroidia</taxon>
        <taxon>Bacteroidales</taxon>
        <taxon>Muribaculaceae</taxon>
        <taxon>environmental samples</taxon>
    </lineage>
</organism>
<gene>
    <name evidence="1" type="ORF">Muribac1_0090</name>
</gene>
<name>A0A6G8F3D1_9BACT</name>
<proteinExistence type="predicted"/>
<accession>A0A6G8F3D1</accession>
<dbReference type="AlphaFoldDB" id="A0A6G8F3D1"/>
<reference evidence="1" key="1">
    <citation type="journal article" date="2020" name="J. ISSAAS">
        <title>Lactobacilli and other gastrointestinal microbiota of Peromyscus leucopus, reservoir host for agents of Lyme disease and other zoonoses in North America.</title>
        <authorList>
            <person name="Milovic A."/>
            <person name="Bassam K."/>
            <person name="Shao H."/>
            <person name="Chatzistamou I."/>
            <person name="Tufts D.M."/>
            <person name="Diuk-Wasser M."/>
            <person name="Barbour A.G."/>
        </authorList>
    </citation>
    <scope>NUCLEOTIDE SEQUENCE</scope>
    <source>
        <strain evidence="1">LL71</strain>
    </source>
</reference>
<evidence type="ECO:0000313" key="1">
    <source>
        <dbReference type="EMBL" id="QIM10800.1"/>
    </source>
</evidence>
<sequence length="193" mass="21457">MDKVQLYRRVYESFKGLCAEGKQAVSFSEFCRNNEVDPAQMPSVLKSEFKGLQSLPGYKRRKRKNAASVYADVYENFRNLCAAGNQPGSFSSYCKEFGITRNAMHCYLKRNGLNVVGLPGYVMSHEAQYKNYKEVPFEDVIFEEAGFLPADIGNVITVTVDGHVAVSFPADTDVAAIARFVRKMGKEAGHVGS</sequence>